<gene>
    <name evidence="2" type="ORF">CAEBREN_12437</name>
</gene>
<dbReference type="Proteomes" id="UP000008068">
    <property type="component" value="Unassembled WGS sequence"/>
</dbReference>
<dbReference type="EMBL" id="GL379916">
    <property type="protein sequence ID" value="EGT34954.1"/>
    <property type="molecule type" value="Genomic_DNA"/>
</dbReference>
<feature type="compositionally biased region" description="Low complexity" evidence="1">
    <location>
        <begin position="56"/>
        <end position="69"/>
    </location>
</feature>
<sequence length="138" mass="15347">MLFQLLNQDNGNNDQESAHPDTIIAINHHHHNHTTNSTAHLDNAGTSGQEGTDEFSSSFPNSGRSSASSPEQRSPPRGSPTSYTISNSTHSTHRGNRQPTQQDMELADTVRDLLREPQFREMLIYNCPHVCSRLLTLV</sequence>
<name>G0NNT2_CAEBE</name>
<organism evidence="3">
    <name type="scientific">Caenorhabditis brenneri</name>
    <name type="common">Nematode worm</name>
    <dbReference type="NCBI Taxonomy" id="135651"/>
    <lineage>
        <taxon>Eukaryota</taxon>
        <taxon>Metazoa</taxon>
        <taxon>Ecdysozoa</taxon>
        <taxon>Nematoda</taxon>
        <taxon>Chromadorea</taxon>
        <taxon>Rhabditida</taxon>
        <taxon>Rhabditina</taxon>
        <taxon>Rhabditomorpha</taxon>
        <taxon>Rhabditoidea</taxon>
        <taxon>Rhabditidae</taxon>
        <taxon>Peloderinae</taxon>
        <taxon>Caenorhabditis</taxon>
    </lineage>
</organism>
<proteinExistence type="predicted"/>
<evidence type="ECO:0000313" key="3">
    <source>
        <dbReference type="Proteomes" id="UP000008068"/>
    </source>
</evidence>
<dbReference type="AlphaFoldDB" id="G0NNT2"/>
<dbReference type="HOGENOM" id="CLU_1857016_0_0_1"/>
<feature type="compositionally biased region" description="Polar residues" evidence="1">
    <location>
        <begin position="79"/>
        <end position="90"/>
    </location>
</feature>
<keyword evidence="3" id="KW-1185">Reference proteome</keyword>
<accession>G0NNT2</accession>
<dbReference type="InParanoid" id="G0NNT2"/>
<evidence type="ECO:0000256" key="1">
    <source>
        <dbReference type="SAM" id="MobiDB-lite"/>
    </source>
</evidence>
<protein>
    <submittedName>
        <fullName evidence="2">Uncharacterized protein</fullName>
    </submittedName>
</protein>
<evidence type="ECO:0000313" key="2">
    <source>
        <dbReference type="EMBL" id="EGT34954.1"/>
    </source>
</evidence>
<feature type="region of interest" description="Disordered" evidence="1">
    <location>
        <begin position="32"/>
        <end position="105"/>
    </location>
</feature>
<reference evidence="3" key="1">
    <citation type="submission" date="2011-07" db="EMBL/GenBank/DDBJ databases">
        <authorList>
            <consortium name="Caenorhabditis brenneri Sequencing and Analysis Consortium"/>
            <person name="Wilson R.K."/>
        </authorList>
    </citation>
    <scope>NUCLEOTIDE SEQUENCE [LARGE SCALE GENOMIC DNA]</scope>
    <source>
        <strain evidence="3">PB2801</strain>
    </source>
</reference>